<organism evidence="3 4">
    <name type="scientific">Aspergillus pseudoustus</name>
    <dbReference type="NCBI Taxonomy" id="1810923"/>
    <lineage>
        <taxon>Eukaryota</taxon>
        <taxon>Fungi</taxon>
        <taxon>Dikarya</taxon>
        <taxon>Ascomycota</taxon>
        <taxon>Pezizomycotina</taxon>
        <taxon>Eurotiomycetes</taxon>
        <taxon>Eurotiomycetidae</taxon>
        <taxon>Eurotiales</taxon>
        <taxon>Aspergillaceae</taxon>
        <taxon>Aspergillus</taxon>
        <taxon>Aspergillus subgen. Nidulantes</taxon>
    </lineage>
</organism>
<name>A0ABR4IPC5_9EURO</name>
<evidence type="ECO:0000256" key="1">
    <source>
        <dbReference type="SAM" id="MobiDB-lite"/>
    </source>
</evidence>
<dbReference type="PANTHER" id="PTHR35041">
    <property type="entry name" value="MEDIATOR OF RNA POLYMERASE II TRANSCRIPTION SUBUNIT 1"/>
    <property type="match status" value="1"/>
</dbReference>
<sequence length="665" mass="71209">MEEKPPKPIPISLLGAPLKMAVSVLLGVGFMLGHYFFYHSLNGQPTPDAGYNIWGSSFSVSGQQVNIGIGSLFALLVKTMLGFGIVTALDQVTWRQIRGEPTKVATVDDVLSISSALFTLANLKLWRRYPLAMLAGVILWLLPIISVITPATLTVRSTSYNETSAESVPRVDFASLKLASFGNSEDGYFLYDGPQLDVQTVAQSVAAGGDVLSVTPPFPNSSWHLDFYGPALDCHNIDQSSRTEILSNVQQNNNCSDGTVYGYLSWVRTAYDWNDQPHSVTVPDSIVPFDEDTGDLETGTLGPAYGDAFDGTAPLTLYVAVLPEMLKRTYTDDYFANDSYCPKPSTFVANATVVECTLYNTSYSGNFTFVNGVQQSVNFTRGRFLNNVTYVQKIYDGDLNTAEAQINAQSELETLSYQAVMDALGRVLVGAIGLAQTRVPAGTMSAPTVTHGLNITDTSVMSTVVGSAAELAFLANYTEHNGPVDPVGGLSTAMTARGTAGQSLPEIINGFFENITLSMMSSDSLQFNYSSKLAPDNVPVTLTQIANLYSFSKAVLWATYGVALLLTLGVVSVGLYAHVASHGSYTSKFSTILRTTRGATLSTSIEIADENGQDPLPRYIAESTIALANTAATGVDDGDDGASSSSGLDRRRRPYHAVGQGGNDD</sequence>
<feature type="transmembrane region" description="Helical" evidence="2">
    <location>
        <begin position="131"/>
        <end position="153"/>
    </location>
</feature>
<dbReference type="EMBL" id="JBFXLU010000341">
    <property type="protein sequence ID" value="KAL2829124.1"/>
    <property type="molecule type" value="Genomic_DNA"/>
</dbReference>
<keyword evidence="2" id="KW-1133">Transmembrane helix</keyword>
<comment type="caution">
    <text evidence="3">The sequence shown here is derived from an EMBL/GenBank/DDBJ whole genome shotgun (WGS) entry which is preliminary data.</text>
</comment>
<reference evidence="3 4" key="1">
    <citation type="submission" date="2024-07" db="EMBL/GenBank/DDBJ databases">
        <title>Section-level genome sequencing and comparative genomics of Aspergillus sections Usti and Cavernicolus.</title>
        <authorList>
            <consortium name="Lawrence Berkeley National Laboratory"/>
            <person name="Nybo J.L."/>
            <person name="Vesth T.C."/>
            <person name="Theobald S."/>
            <person name="Frisvad J.C."/>
            <person name="Larsen T.O."/>
            <person name="Kjaerboelling I."/>
            <person name="Rothschild-Mancinelli K."/>
            <person name="Lyhne E.K."/>
            <person name="Kogle M.E."/>
            <person name="Barry K."/>
            <person name="Clum A."/>
            <person name="Na H."/>
            <person name="Ledsgaard L."/>
            <person name="Lin J."/>
            <person name="Lipzen A."/>
            <person name="Kuo A."/>
            <person name="Riley R."/>
            <person name="Mondo S."/>
            <person name="Labutti K."/>
            <person name="Haridas S."/>
            <person name="Pangalinan J."/>
            <person name="Salamov A.A."/>
            <person name="Simmons B.A."/>
            <person name="Magnuson J.K."/>
            <person name="Chen J."/>
            <person name="Drula E."/>
            <person name="Henrissat B."/>
            <person name="Wiebenga A."/>
            <person name="Lubbers R.J."/>
            <person name="Gomes A.C."/>
            <person name="Makela M.R."/>
            <person name="Stajich J."/>
            <person name="Grigoriev I.V."/>
            <person name="Mortensen U.H."/>
            <person name="De Vries R.P."/>
            <person name="Baker S.E."/>
            <person name="Andersen M.R."/>
        </authorList>
    </citation>
    <scope>NUCLEOTIDE SEQUENCE [LARGE SCALE GENOMIC DNA]</scope>
    <source>
        <strain evidence="3 4">CBS 123904</strain>
    </source>
</reference>
<evidence type="ECO:0000313" key="4">
    <source>
        <dbReference type="Proteomes" id="UP001610446"/>
    </source>
</evidence>
<protein>
    <submittedName>
        <fullName evidence="3">Uncharacterized protein</fullName>
    </submittedName>
</protein>
<accession>A0ABR4IPC5</accession>
<dbReference type="PANTHER" id="PTHR35041:SF6">
    <property type="entry name" value="FORMYLMETHIONINE DEFORMYLASE-LIKE PROTEIN-RELATED"/>
    <property type="match status" value="1"/>
</dbReference>
<gene>
    <name evidence="3" type="ORF">BJY01DRAFT_255111</name>
</gene>
<feature type="transmembrane region" description="Helical" evidence="2">
    <location>
        <begin position="554"/>
        <end position="579"/>
    </location>
</feature>
<keyword evidence="2" id="KW-0812">Transmembrane</keyword>
<proteinExistence type="predicted"/>
<evidence type="ECO:0000313" key="3">
    <source>
        <dbReference type="EMBL" id="KAL2829124.1"/>
    </source>
</evidence>
<keyword evidence="2" id="KW-0472">Membrane</keyword>
<feature type="transmembrane region" description="Helical" evidence="2">
    <location>
        <begin position="67"/>
        <end position="89"/>
    </location>
</feature>
<dbReference type="Proteomes" id="UP001610446">
    <property type="component" value="Unassembled WGS sequence"/>
</dbReference>
<evidence type="ECO:0000256" key="2">
    <source>
        <dbReference type="SAM" id="Phobius"/>
    </source>
</evidence>
<feature type="region of interest" description="Disordered" evidence="1">
    <location>
        <begin position="632"/>
        <end position="665"/>
    </location>
</feature>
<feature type="transmembrane region" description="Helical" evidence="2">
    <location>
        <begin position="20"/>
        <end position="38"/>
    </location>
</feature>
<keyword evidence="4" id="KW-1185">Reference proteome</keyword>